<reference evidence="1 2" key="1">
    <citation type="submission" date="2020-04" db="EMBL/GenBank/DDBJ databases">
        <title>Marinobacter oceani sp. nov., isolated from marine solar saltern.</title>
        <authorList>
            <person name="Chen X.-Y."/>
        </authorList>
    </citation>
    <scope>NUCLEOTIDE SEQUENCE [LARGE SCALE GENOMIC DNA]</scope>
    <source>
        <strain evidence="1 2">W62</strain>
    </source>
</reference>
<dbReference type="EMBL" id="JABCKY010000007">
    <property type="protein sequence ID" value="NMT64988.1"/>
    <property type="molecule type" value="Genomic_DNA"/>
</dbReference>
<dbReference type="AlphaFoldDB" id="A0A7Y0WTH8"/>
<proteinExistence type="predicted"/>
<dbReference type="OrthoDB" id="9796131at2"/>
<accession>A0A7Y0WTH8</accession>
<comment type="caution">
    <text evidence="1">The sequence shown here is derived from an EMBL/GenBank/DDBJ whole genome shotgun (WGS) entry which is preliminary data.</text>
</comment>
<evidence type="ECO:0000313" key="2">
    <source>
        <dbReference type="Proteomes" id="UP000567186"/>
    </source>
</evidence>
<name>A0A7Y0WTH8_9GAMM</name>
<protein>
    <submittedName>
        <fullName evidence="1">Putative baseplate assembly protein</fullName>
    </submittedName>
</protein>
<dbReference type="Proteomes" id="UP000567186">
    <property type="component" value="Unassembled WGS sequence"/>
</dbReference>
<keyword evidence="2" id="KW-1185">Reference proteome</keyword>
<evidence type="ECO:0000313" key="1">
    <source>
        <dbReference type="EMBL" id="NMT64988.1"/>
    </source>
</evidence>
<dbReference type="RefSeq" id="WP_135956248.1">
    <property type="nucleotide sequence ID" value="NZ_JABCKY010000007.1"/>
</dbReference>
<dbReference type="InterPro" id="IPR011749">
    <property type="entry name" value="CHP02243"/>
</dbReference>
<dbReference type="NCBIfam" id="TIGR02243">
    <property type="entry name" value="putative baseplate assembly protein"/>
    <property type="match status" value="1"/>
</dbReference>
<gene>
    <name evidence="1" type="ORF">HIU99_15485</name>
</gene>
<sequence length="726" mass="78711">MPLPVPNLDDRRFDDLVKEARERLGAHLPELTQIAPGDPVHTFTDLFAWFTETILYRANLIPERQRRAFLNLLQIPVRPARAATGIVCIDAAPGSTTLPPLVRDGSQLRGGKHVLTARGELQPTNLSCRVLIKESIGPEALREMGITPRDLKEQFGLADGEEPTPFRPRQFSPGREALSLAGSLDQALYLACVAPKQLADQLDPLREKLAGIILNVAIAPADAQPEEQVDSIAPRALVWELVNQSEDGTVRFLPLDIIADSSGGGRQAGVAGLRIPRNPQLLQSFVDSDPMFNGLQDQPPALEDPEEAARTAFWLRLRCPDEPGLTLGYIDLNGVDVVAQGQRTNQIVGMGTGMPDQVIALPDSQIDASSLQLQVEENGQWRTWTRHDFLAGQSPEDRVYRLNPQTGYVYFGDGLSAGRRVPSGARIRALEYLYGGGAETSLPPEAIKEIIGGSSNLRVRHLWPLSGGLDAESVEQAEKRIPKFLTHRNRAVTATDFKVITEGNPVNPVARAEVSPGFLPGNSIHAVRRNVPGAVSVFVLPPAAPALGSAPRPSRGLLKDVFGYLLQRITIGTELHVLSPEFVPVAVSVRVDVRDPQTEQQTLQNIREALVRYLWPLAPGGADGEGWPLGRAVSANELATQVARVSGVQSWYGLALFTRPDEKTPWQPLADGEQLSLQDYQLPELLGVRIESGPGSLPLPDGIGPASGEQPERGTGIAVPVIPDLC</sequence>
<organism evidence="1 2">
    <name type="scientific">Marinobacter orientalis</name>
    <dbReference type="NCBI Taxonomy" id="1928859"/>
    <lineage>
        <taxon>Bacteria</taxon>
        <taxon>Pseudomonadati</taxon>
        <taxon>Pseudomonadota</taxon>
        <taxon>Gammaproteobacteria</taxon>
        <taxon>Pseudomonadales</taxon>
        <taxon>Marinobacteraceae</taxon>
        <taxon>Marinobacter</taxon>
    </lineage>
</organism>